<protein>
    <submittedName>
        <fullName evidence="7">Glycoside hydrolase family 28 protein</fullName>
    </submittedName>
</protein>
<evidence type="ECO:0000256" key="4">
    <source>
        <dbReference type="RuleBase" id="RU361169"/>
    </source>
</evidence>
<evidence type="ECO:0000256" key="5">
    <source>
        <dbReference type="SAM" id="SignalP"/>
    </source>
</evidence>
<dbReference type="EMBL" id="CP119313">
    <property type="protein sequence ID" value="WEK20930.1"/>
    <property type="molecule type" value="Genomic_DNA"/>
</dbReference>
<reference evidence="7" key="1">
    <citation type="submission" date="2023-03" db="EMBL/GenBank/DDBJ databases">
        <title>Andean soil-derived lignocellulolytic bacterial consortium as a source of novel taxa and putative plastic-active enzymes.</title>
        <authorList>
            <person name="Diaz-Garcia L."/>
            <person name="Chuvochina M."/>
            <person name="Feuerriegel G."/>
            <person name="Bunk B."/>
            <person name="Sproer C."/>
            <person name="Streit W.R."/>
            <person name="Rodriguez L.M."/>
            <person name="Overmann J."/>
            <person name="Jimenez D.J."/>
        </authorList>
    </citation>
    <scope>NUCLEOTIDE SEQUENCE</scope>
    <source>
        <strain evidence="7">MAG 3858</strain>
    </source>
</reference>
<dbReference type="Pfam" id="PF00295">
    <property type="entry name" value="Glyco_hydro_28"/>
    <property type="match status" value="1"/>
</dbReference>
<evidence type="ECO:0000313" key="7">
    <source>
        <dbReference type="EMBL" id="WEK20930.1"/>
    </source>
</evidence>
<feature type="chain" id="PRO_5042610855" evidence="5">
    <location>
        <begin position="25"/>
        <end position="553"/>
    </location>
</feature>
<dbReference type="Gene3D" id="2.160.20.10">
    <property type="entry name" value="Single-stranded right-handed beta-helix, Pectin lyase-like"/>
    <property type="match status" value="1"/>
</dbReference>
<evidence type="ECO:0000313" key="8">
    <source>
        <dbReference type="Proteomes" id="UP001214530"/>
    </source>
</evidence>
<dbReference type="PANTHER" id="PTHR31339">
    <property type="entry name" value="PECTIN LYASE-RELATED"/>
    <property type="match status" value="1"/>
</dbReference>
<keyword evidence="2 4" id="KW-0378">Hydrolase</keyword>
<dbReference type="InterPro" id="IPR011050">
    <property type="entry name" value="Pectin_lyase_fold/virulence"/>
</dbReference>
<dbReference type="InterPro" id="IPR024535">
    <property type="entry name" value="RHGA/B-epi-like_pectate_lyase"/>
</dbReference>
<dbReference type="GO" id="GO:0004650">
    <property type="term" value="F:polygalacturonase activity"/>
    <property type="evidence" value="ECO:0007669"/>
    <property type="project" value="InterPro"/>
</dbReference>
<dbReference type="InterPro" id="IPR012334">
    <property type="entry name" value="Pectin_lyas_fold"/>
</dbReference>
<dbReference type="SMART" id="SM00710">
    <property type="entry name" value="PbH1"/>
    <property type="match status" value="5"/>
</dbReference>
<comment type="similarity">
    <text evidence="1 4">Belongs to the glycosyl hydrolase 28 family.</text>
</comment>
<sequence>MKIDKKLLAVLLLGMMVSGNTAVAQSKSYSWQNLPQSKLPDFPRDTFNIVNYGAKPDGITLNTKSINQAIQACSKKGGGVVLIPQGVWLTGPIVLQNNVNLHVSNAALVQFTGDKSQYELVEGNFEGQKAIRNQSPISGIDLTNIAITGNGIFDGRGEVWRHVKKDKLTEGEWKSLVASGGLIGADAKTWYPSIGYLNGEKAVADGTLPHSGLAKDMMPYKDFFRPNMLVLTNCKKVLIKDATFQNSPAWGIHPVFCENLTIDGVKVRSLPSAQNGDGIDIESSSFVTIQNNILDCGDDGICIKSGKDEEGRRRAKPAQYIVIRNNTVYRAHGGFVIGSEMSGGVHDIFVTDCNFIGTDIGLRFKTARGRGGIVENIHIRNIGMQNVVNDAILFDMYYFAKIPSLNETAGKAVAPPVDEGTPQFRNFFIKNIVCDGAERAILIRGLPEMSVKNIFLEDITIKSRKGADIIKAENITLQNVVLQCDSSSPLIYIENSQNLSFRGLNAIKAPEVFFSVNGNQSKDISVEKTAISSASTQAVFKFGAEKSMLEIRH</sequence>
<evidence type="ECO:0000256" key="1">
    <source>
        <dbReference type="ARBA" id="ARBA00008834"/>
    </source>
</evidence>
<name>A0AAJ5WAT8_9SPHI</name>
<evidence type="ECO:0000259" key="6">
    <source>
        <dbReference type="Pfam" id="PF12708"/>
    </source>
</evidence>
<proteinExistence type="inferred from homology"/>
<dbReference type="SUPFAM" id="SSF51126">
    <property type="entry name" value="Pectin lyase-like"/>
    <property type="match status" value="1"/>
</dbReference>
<dbReference type="PANTHER" id="PTHR31339:SF9">
    <property type="entry name" value="PLASMIN AND FIBRONECTIN-BINDING PROTEIN A"/>
    <property type="match status" value="1"/>
</dbReference>
<evidence type="ECO:0000256" key="3">
    <source>
        <dbReference type="ARBA" id="ARBA00023295"/>
    </source>
</evidence>
<keyword evidence="3 4" id="KW-0326">Glycosidase</keyword>
<dbReference type="InterPro" id="IPR006626">
    <property type="entry name" value="PbH1"/>
</dbReference>
<evidence type="ECO:0000256" key="2">
    <source>
        <dbReference type="ARBA" id="ARBA00022801"/>
    </source>
</evidence>
<keyword evidence="5" id="KW-0732">Signal</keyword>
<dbReference type="InterPro" id="IPR051801">
    <property type="entry name" value="GH28_Enzymes"/>
</dbReference>
<dbReference type="GO" id="GO:0005975">
    <property type="term" value="P:carbohydrate metabolic process"/>
    <property type="evidence" value="ECO:0007669"/>
    <property type="project" value="InterPro"/>
</dbReference>
<organism evidence="7 8">
    <name type="scientific">Candidatus Pedobacter colombiensis</name>
    <dbReference type="NCBI Taxonomy" id="3121371"/>
    <lineage>
        <taxon>Bacteria</taxon>
        <taxon>Pseudomonadati</taxon>
        <taxon>Bacteroidota</taxon>
        <taxon>Sphingobacteriia</taxon>
        <taxon>Sphingobacteriales</taxon>
        <taxon>Sphingobacteriaceae</taxon>
        <taxon>Pedobacter</taxon>
    </lineage>
</organism>
<dbReference type="AlphaFoldDB" id="A0AAJ5WAT8"/>
<feature type="signal peptide" evidence="5">
    <location>
        <begin position="1"/>
        <end position="24"/>
    </location>
</feature>
<dbReference type="Proteomes" id="UP001214530">
    <property type="component" value="Chromosome"/>
</dbReference>
<accession>A0AAJ5WAT8</accession>
<dbReference type="InterPro" id="IPR000743">
    <property type="entry name" value="Glyco_hydro_28"/>
</dbReference>
<feature type="domain" description="Rhamnogalacturonase A/B/Epimerase-like pectate lyase" evidence="6">
    <location>
        <begin position="47"/>
        <end position="133"/>
    </location>
</feature>
<dbReference type="Pfam" id="PF12708">
    <property type="entry name" value="Pect-lyase_RHGA_epim"/>
    <property type="match status" value="1"/>
</dbReference>
<gene>
    <name evidence="7" type="ORF">P0Y49_07240</name>
</gene>